<dbReference type="EMBL" id="BJYZ01000013">
    <property type="protein sequence ID" value="GEO38821.1"/>
    <property type="molecule type" value="Genomic_DNA"/>
</dbReference>
<dbReference type="OrthoDB" id="9806350at2"/>
<evidence type="ECO:0000313" key="2">
    <source>
        <dbReference type="EMBL" id="GEO38821.1"/>
    </source>
</evidence>
<proteinExistence type="predicted"/>
<dbReference type="PANTHER" id="PTHR43760:SF1">
    <property type="entry name" value="ENDORIBONUCLEASE L-PSP_CHORISMATE MUTASE-LIKE DOMAIN-CONTAINING PROTEIN"/>
    <property type="match status" value="1"/>
</dbReference>
<dbReference type="Pfam" id="PF14588">
    <property type="entry name" value="YjgF_endoribonc"/>
    <property type="match status" value="1"/>
</dbReference>
<dbReference type="Gene3D" id="3.30.1330.40">
    <property type="entry name" value="RutC-like"/>
    <property type="match status" value="1"/>
</dbReference>
<dbReference type="PANTHER" id="PTHR43760">
    <property type="entry name" value="ENDORIBONUCLEASE-RELATED"/>
    <property type="match status" value="1"/>
</dbReference>
<dbReference type="InterPro" id="IPR035959">
    <property type="entry name" value="RutC-like_sf"/>
</dbReference>
<dbReference type="InterPro" id="IPR013813">
    <property type="entry name" value="Endoribo_LPSP/chorism_mut-like"/>
</dbReference>
<comment type="caution">
    <text evidence="2">The sequence shown here is derived from an EMBL/GenBank/DDBJ whole genome shotgun (WGS) entry which is preliminary data.</text>
</comment>
<dbReference type="RefSeq" id="WP_044429255.1">
    <property type="nucleotide sequence ID" value="NZ_BJYZ01000013.1"/>
</dbReference>
<feature type="domain" description="Endoribonuclease L-PSP/chorismate mutase-like" evidence="1">
    <location>
        <begin position="7"/>
        <end position="149"/>
    </location>
</feature>
<evidence type="ECO:0000313" key="3">
    <source>
        <dbReference type="Proteomes" id="UP000321523"/>
    </source>
</evidence>
<gene>
    <name evidence="2" type="ORF">SAE02_29690</name>
</gene>
<sequence length="155" mass="15911">MAGTIAARLAELGIDLPKLPAPAGAYVPYTISGKMLFISGQIPMRDGALSHTGKVGSDLSVEDGYACARVCALNILAQAAAACGGDLDKVARCLKLGGFVNCGPDFNDHPKVINGASELMLQVFGDNGKHARFAVGAPSLPLGSAVEVEAIFELL</sequence>
<accession>A0A512DQR1</accession>
<name>A0A512DQR1_9PROT</name>
<keyword evidence="3" id="KW-1185">Reference proteome</keyword>
<dbReference type="CDD" id="cd02199">
    <property type="entry name" value="YjgF_YER057c_UK114_like_1"/>
    <property type="match status" value="1"/>
</dbReference>
<dbReference type="AlphaFoldDB" id="A0A512DQR1"/>
<dbReference type="Proteomes" id="UP000321523">
    <property type="component" value="Unassembled WGS sequence"/>
</dbReference>
<reference evidence="2 3" key="1">
    <citation type="submission" date="2019-07" db="EMBL/GenBank/DDBJ databases">
        <title>Whole genome shotgun sequence of Skermanella aerolata NBRC 106429.</title>
        <authorList>
            <person name="Hosoyama A."/>
            <person name="Uohara A."/>
            <person name="Ohji S."/>
            <person name="Ichikawa N."/>
        </authorList>
    </citation>
    <scope>NUCLEOTIDE SEQUENCE [LARGE SCALE GENOMIC DNA]</scope>
    <source>
        <strain evidence="2 3">NBRC 106429</strain>
    </source>
</reference>
<evidence type="ECO:0000259" key="1">
    <source>
        <dbReference type="Pfam" id="PF14588"/>
    </source>
</evidence>
<dbReference type="SUPFAM" id="SSF55298">
    <property type="entry name" value="YjgF-like"/>
    <property type="match status" value="1"/>
</dbReference>
<protein>
    <recommendedName>
        <fullName evidence="1">Endoribonuclease L-PSP/chorismate mutase-like domain-containing protein</fullName>
    </recommendedName>
</protein>
<organism evidence="2 3">
    <name type="scientific">Skermanella aerolata</name>
    <dbReference type="NCBI Taxonomy" id="393310"/>
    <lineage>
        <taxon>Bacteria</taxon>
        <taxon>Pseudomonadati</taxon>
        <taxon>Pseudomonadota</taxon>
        <taxon>Alphaproteobacteria</taxon>
        <taxon>Rhodospirillales</taxon>
        <taxon>Azospirillaceae</taxon>
        <taxon>Skermanella</taxon>
    </lineage>
</organism>